<dbReference type="AlphaFoldDB" id="D2EG15"/>
<sequence length="133" mass="15595">MEYDYSFSEDVKIYDTDAQGIVHYSGYYRFFTDAMQEFIKFKGHSFPIIDENRWMVVLESNAKYIKSARLGDTLKTALKVSAVSKKILRFDFNITCKDMVICQGYILHICIDKNMWKSAEMPQDFIDSLIKKV</sequence>
<dbReference type="SUPFAM" id="SSF54637">
    <property type="entry name" value="Thioesterase/thiol ester dehydrase-isomerase"/>
    <property type="match status" value="1"/>
</dbReference>
<dbReference type="PANTHER" id="PTHR31793:SF27">
    <property type="entry name" value="NOVEL THIOESTERASE SUPERFAMILY DOMAIN AND SAPOSIN A-TYPE DOMAIN CONTAINING PROTEIN (0610012H03RIK)"/>
    <property type="match status" value="1"/>
</dbReference>
<accession>D2EG15</accession>
<dbReference type="PIRSF" id="PIRSF003230">
    <property type="entry name" value="YbgC"/>
    <property type="match status" value="1"/>
</dbReference>
<dbReference type="CDD" id="cd00586">
    <property type="entry name" value="4HBT"/>
    <property type="match status" value="1"/>
</dbReference>
<proteinExistence type="inferred from homology"/>
<dbReference type="Proteomes" id="UP000009375">
    <property type="component" value="Unassembled WGS sequence"/>
</dbReference>
<gene>
    <name evidence="3" type="ORF">BJBARM4_0698</name>
</gene>
<evidence type="ECO:0000313" key="3">
    <source>
        <dbReference type="EMBL" id="EEZ92707.1"/>
    </source>
</evidence>
<dbReference type="Pfam" id="PF13279">
    <property type="entry name" value="4HBT_2"/>
    <property type="match status" value="1"/>
</dbReference>
<dbReference type="InterPro" id="IPR029069">
    <property type="entry name" value="HotDog_dom_sf"/>
</dbReference>
<evidence type="ECO:0000313" key="4">
    <source>
        <dbReference type="Proteomes" id="UP000009375"/>
    </source>
</evidence>
<organism evidence="3 4">
    <name type="scientific">Candidatus Parvarchaeum acidiphilum ARMAN-4</name>
    <dbReference type="NCBI Taxonomy" id="662760"/>
    <lineage>
        <taxon>Archaea</taxon>
        <taxon>Candidatus Parvarchaeota</taxon>
        <taxon>Candidatus Parvarchaeum</taxon>
    </lineage>
</organism>
<protein>
    <submittedName>
        <fullName evidence="3">Thioesterase superfamily protein</fullName>
    </submittedName>
</protein>
<evidence type="ECO:0000256" key="1">
    <source>
        <dbReference type="ARBA" id="ARBA00005953"/>
    </source>
</evidence>
<comment type="similarity">
    <text evidence="1">Belongs to the 4-hydroxybenzoyl-CoA thioesterase family.</text>
</comment>
<dbReference type="EMBL" id="GG730051">
    <property type="protein sequence ID" value="EEZ92707.1"/>
    <property type="molecule type" value="Genomic_DNA"/>
</dbReference>
<dbReference type="GO" id="GO:0047617">
    <property type="term" value="F:fatty acyl-CoA hydrolase activity"/>
    <property type="evidence" value="ECO:0007669"/>
    <property type="project" value="TreeGrafter"/>
</dbReference>
<dbReference type="Gene3D" id="3.10.129.10">
    <property type="entry name" value="Hotdog Thioesterase"/>
    <property type="match status" value="1"/>
</dbReference>
<dbReference type="InterPro" id="IPR050563">
    <property type="entry name" value="4-hydroxybenzoyl-CoA_TE"/>
</dbReference>
<keyword evidence="2" id="KW-0378">Hydrolase</keyword>
<reference evidence="3 4" key="1">
    <citation type="journal article" date="2010" name="Proc. Natl. Acad. Sci. U.S.A.">
        <title>Enigmatic, ultrasmall, uncultivated Archaea.</title>
        <authorList>
            <person name="Baker B.J."/>
            <person name="Comolli L.R."/>
            <person name="Dick G.J."/>
            <person name="Hauser L.J."/>
            <person name="Hyatt D."/>
            <person name="Dill B.D."/>
            <person name="Land M.L."/>
            <person name="Verberkmoes N.C."/>
            <person name="Hettich R.L."/>
            <person name="Banfield J.F."/>
        </authorList>
    </citation>
    <scope>NUCLEOTIDE SEQUENCE [LARGE SCALE GENOMIC DNA]</scope>
</reference>
<evidence type="ECO:0000256" key="2">
    <source>
        <dbReference type="ARBA" id="ARBA00022801"/>
    </source>
</evidence>
<dbReference type="PANTHER" id="PTHR31793">
    <property type="entry name" value="4-HYDROXYBENZOYL-COA THIOESTERASE FAMILY MEMBER"/>
    <property type="match status" value="1"/>
</dbReference>
<dbReference type="InterPro" id="IPR006684">
    <property type="entry name" value="YbgC/YbaW"/>
</dbReference>
<name>D2EG15_PARA4</name>